<gene>
    <name evidence="4" type="ORF">g.35306</name>
</gene>
<keyword evidence="1" id="KW-0547">Nucleotide-binding</keyword>
<dbReference type="AlphaFoldDB" id="A0A1B6EVK4"/>
<evidence type="ECO:0000256" key="1">
    <source>
        <dbReference type="ARBA" id="ARBA00022741"/>
    </source>
</evidence>
<evidence type="ECO:0000313" key="4">
    <source>
        <dbReference type="EMBL" id="JAS42054.1"/>
    </source>
</evidence>
<dbReference type="GO" id="GO:0016887">
    <property type="term" value="F:ATP hydrolysis activity"/>
    <property type="evidence" value="ECO:0007669"/>
    <property type="project" value="InterPro"/>
</dbReference>
<dbReference type="Pfam" id="PF00005">
    <property type="entry name" value="ABC_tran"/>
    <property type="match status" value="1"/>
</dbReference>
<protein>
    <recommendedName>
        <fullName evidence="3">ABC transporter domain-containing protein</fullName>
    </recommendedName>
</protein>
<dbReference type="GO" id="GO:0016020">
    <property type="term" value="C:membrane"/>
    <property type="evidence" value="ECO:0007669"/>
    <property type="project" value="TreeGrafter"/>
</dbReference>
<accession>A0A1B6EVK4</accession>
<dbReference type="PANTHER" id="PTHR24223">
    <property type="entry name" value="ATP-BINDING CASSETTE SUB-FAMILY C"/>
    <property type="match status" value="1"/>
</dbReference>
<keyword evidence="2" id="KW-0067">ATP-binding</keyword>
<reference evidence="4" key="1">
    <citation type="submission" date="2015-11" db="EMBL/GenBank/DDBJ databases">
        <title>De novo transcriptome assembly of four potential Pierce s Disease insect vectors from Arizona vineyards.</title>
        <authorList>
            <person name="Tassone E.E."/>
        </authorList>
    </citation>
    <scope>NUCLEOTIDE SEQUENCE</scope>
</reference>
<dbReference type="EMBL" id="GECZ01027715">
    <property type="protein sequence ID" value="JAS42054.1"/>
    <property type="molecule type" value="Transcribed_RNA"/>
</dbReference>
<organism evidence="4">
    <name type="scientific">Cuerna arida</name>
    <dbReference type="NCBI Taxonomy" id="1464854"/>
    <lineage>
        <taxon>Eukaryota</taxon>
        <taxon>Metazoa</taxon>
        <taxon>Ecdysozoa</taxon>
        <taxon>Arthropoda</taxon>
        <taxon>Hexapoda</taxon>
        <taxon>Insecta</taxon>
        <taxon>Pterygota</taxon>
        <taxon>Neoptera</taxon>
        <taxon>Paraneoptera</taxon>
        <taxon>Hemiptera</taxon>
        <taxon>Auchenorrhyncha</taxon>
        <taxon>Membracoidea</taxon>
        <taxon>Cicadellidae</taxon>
        <taxon>Cicadellinae</taxon>
        <taxon>Proconiini</taxon>
        <taxon>Cuerna</taxon>
    </lineage>
</organism>
<name>A0A1B6EVK4_9HEMI</name>
<evidence type="ECO:0000256" key="2">
    <source>
        <dbReference type="ARBA" id="ARBA00022840"/>
    </source>
</evidence>
<sequence length="121" mass="13650">MNVDPSGCYSDVDIWNALETVRLKQYFQNQPEGLNFVIKKDGANLSVGEKQLICLARALLRNTKVLVLDEATSALDQNTDNFINDKVHEEFRDSTVFTIAHRLNTVMKSDMKEVKNVGSCI</sequence>
<proteinExistence type="predicted"/>
<dbReference type="SUPFAM" id="SSF52540">
    <property type="entry name" value="P-loop containing nucleoside triphosphate hydrolases"/>
    <property type="match status" value="1"/>
</dbReference>
<feature type="domain" description="ABC transporter" evidence="3">
    <location>
        <begin position="13"/>
        <end position="73"/>
    </location>
</feature>
<dbReference type="GO" id="GO:0042626">
    <property type="term" value="F:ATPase-coupled transmembrane transporter activity"/>
    <property type="evidence" value="ECO:0007669"/>
    <property type="project" value="TreeGrafter"/>
</dbReference>
<dbReference type="InterPro" id="IPR003439">
    <property type="entry name" value="ABC_transporter-like_ATP-bd"/>
</dbReference>
<dbReference type="InterPro" id="IPR027417">
    <property type="entry name" value="P-loop_NTPase"/>
</dbReference>
<dbReference type="InterPro" id="IPR050173">
    <property type="entry name" value="ABC_transporter_C-like"/>
</dbReference>
<evidence type="ECO:0000259" key="3">
    <source>
        <dbReference type="Pfam" id="PF00005"/>
    </source>
</evidence>
<dbReference type="Gene3D" id="3.40.50.300">
    <property type="entry name" value="P-loop containing nucleotide triphosphate hydrolases"/>
    <property type="match status" value="1"/>
</dbReference>
<dbReference type="GO" id="GO:0005524">
    <property type="term" value="F:ATP binding"/>
    <property type="evidence" value="ECO:0007669"/>
    <property type="project" value="UniProtKB-KW"/>
</dbReference>